<gene>
    <name evidence="25" type="primary">SLC16A7</name>
</gene>
<dbReference type="NCBIfam" id="TIGR00892">
    <property type="entry name" value="2A0113"/>
    <property type="match status" value="1"/>
</dbReference>
<dbReference type="GO" id="GO:0015129">
    <property type="term" value="F:lactate transmembrane transporter activity"/>
    <property type="evidence" value="ECO:0007669"/>
    <property type="project" value="Ensembl"/>
</dbReference>
<feature type="transmembrane region" description="Helical" evidence="23">
    <location>
        <begin position="18"/>
        <end position="38"/>
    </location>
</feature>
<keyword evidence="9" id="KW-0769">Symport</keyword>
<feature type="region of interest" description="Disordered" evidence="22">
    <location>
        <begin position="441"/>
        <end position="460"/>
    </location>
</feature>
<dbReference type="InterPro" id="IPR036259">
    <property type="entry name" value="MFS_trans_sf"/>
</dbReference>
<organism evidence="25 26">
    <name type="scientific">Catagonus wagneri</name>
    <name type="common">Chacoan peccary</name>
    <dbReference type="NCBI Taxonomy" id="51154"/>
    <lineage>
        <taxon>Eukaryota</taxon>
        <taxon>Metazoa</taxon>
        <taxon>Chordata</taxon>
        <taxon>Craniata</taxon>
        <taxon>Vertebrata</taxon>
        <taxon>Euteleostomi</taxon>
        <taxon>Mammalia</taxon>
        <taxon>Eutheria</taxon>
        <taxon>Laurasiatheria</taxon>
        <taxon>Artiodactyla</taxon>
        <taxon>Suina</taxon>
        <taxon>Tayassuidae</taxon>
        <taxon>Catagonus</taxon>
    </lineage>
</organism>
<keyword evidence="11 23" id="KW-0472">Membrane</keyword>
<feature type="transmembrane region" description="Helical" evidence="23">
    <location>
        <begin position="147"/>
        <end position="165"/>
    </location>
</feature>
<dbReference type="Ensembl" id="ENSCWAT00000008392.1">
    <property type="protein sequence ID" value="ENSCWAP00000007701.1"/>
    <property type="gene ID" value="ENSCWAG00000005999.1"/>
</dbReference>
<sequence length="494" mass="54144">MPPPAAGPPPPHPPPDGGWGWVVVGASFISIGFSYAFPKAVTVFFKEIQQIFNTTYSEIAWISSIMLAVMYAGGPISSVLVNKYGSRPVVMVGGLLCCLGMVTASFSTSVLELYITMGFICGLGLAFNLQPALTIIGKYFYKKRPMANGLAMAGSPVFLSTLAPFNQFLFNSYGWRGSFLILGGILLNACVAGSLMRPVGPQLTPEKSKNKDDVKATESDMKKKHKKKSTWAKINKYLDFSLFRHRGFLIYLSGNVIMFLGFFAPIIFLAPYAKDKGIDEYSAAFLLSIMAFVDMFARPTVGFIANSRLIRPRIQYFFSFAIMFNGVCHLLCPLADDYPSLVVYAIFFGLGFGSVSSVLFETLMDLVGAQRFSSAVGLVTIVECCPVLLGPPLAGNLVDKTGQYKYMYVACGVIVVISSVWLLIGNAINYRLLAKEKKKEAKKNIHKPESQESEPLKTAISHDVSVKSFKSLKSMKSHKSNGSEFNPSERETNI</sequence>
<dbReference type="Gene3D" id="1.20.1250.20">
    <property type="entry name" value="MFS general substrate transporter like domains"/>
    <property type="match status" value="1"/>
</dbReference>
<comment type="similarity">
    <text evidence="3">Belongs to the major facilitator superfamily. Monocarboxylate porter (TC 2.A.1.13) family.</text>
</comment>
<evidence type="ECO:0000256" key="20">
    <source>
        <dbReference type="ARBA" id="ARBA00046609"/>
    </source>
</evidence>
<evidence type="ECO:0000256" key="10">
    <source>
        <dbReference type="ARBA" id="ARBA00022989"/>
    </source>
</evidence>
<keyword evidence="10 23" id="KW-1133">Transmembrane helix</keyword>
<feature type="domain" description="Major facilitator superfamily (MFS) profile" evidence="24">
    <location>
        <begin position="20"/>
        <end position="437"/>
    </location>
</feature>
<evidence type="ECO:0000256" key="8">
    <source>
        <dbReference type="ARBA" id="ARBA00022692"/>
    </source>
</evidence>
<comment type="catalytic activity">
    <reaction evidence="15">
        <text>(S)-lactate(in) + H(+)(in) = (S)-lactate(out) + H(+)(out)</text>
        <dbReference type="Rhea" id="RHEA:29415"/>
        <dbReference type="ChEBI" id="CHEBI:15378"/>
        <dbReference type="ChEBI" id="CHEBI:16651"/>
    </reaction>
</comment>
<evidence type="ECO:0000256" key="15">
    <source>
        <dbReference type="ARBA" id="ARBA00034245"/>
    </source>
</evidence>
<dbReference type="AlphaFoldDB" id="A0A8C3W1H6"/>
<reference evidence="25" key="2">
    <citation type="submission" date="2025-09" db="UniProtKB">
        <authorList>
            <consortium name="Ensembl"/>
        </authorList>
    </citation>
    <scope>IDENTIFICATION</scope>
</reference>
<keyword evidence="6" id="KW-1003">Cell membrane</keyword>
<feature type="transmembrane region" description="Helical" evidence="23">
    <location>
        <begin position="248"/>
        <end position="269"/>
    </location>
</feature>
<comment type="subunit">
    <text evidence="20">Homodimer. Interacts with GRID2IP. Interacts with EMB; interaction mediates SLC16A7 targeting to the plasma membrane. Interacts with isoform 2 of BSG.</text>
</comment>
<keyword evidence="5" id="KW-0813">Transport</keyword>
<dbReference type="GO" id="GO:0050833">
    <property type="term" value="F:pyruvate transmembrane transporter activity"/>
    <property type="evidence" value="ECO:0007669"/>
    <property type="project" value="Ensembl"/>
</dbReference>
<reference evidence="25" key="1">
    <citation type="submission" date="2025-08" db="UniProtKB">
        <authorList>
            <consortium name="Ensembl"/>
        </authorList>
    </citation>
    <scope>IDENTIFICATION</scope>
</reference>
<dbReference type="SUPFAM" id="SSF103473">
    <property type="entry name" value="MFS general substrate transporter"/>
    <property type="match status" value="1"/>
</dbReference>
<evidence type="ECO:0000256" key="6">
    <source>
        <dbReference type="ARBA" id="ARBA00022475"/>
    </source>
</evidence>
<evidence type="ECO:0000256" key="19">
    <source>
        <dbReference type="ARBA" id="ARBA00046071"/>
    </source>
</evidence>
<feature type="transmembrane region" description="Helical" evidence="23">
    <location>
        <begin position="372"/>
        <end position="394"/>
    </location>
</feature>
<comment type="catalytic activity">
    <reaction evidence="18">
        <text>acetoacetate(out) + H(+)(out) = acetoacetate(in) + H(+)(in)</text>
        <dbReference type="Rhea" id="RHEA:71775"/>
        <dbReference type="ChEBI" id="CHEBI:13705"/>
        <dbReference type="ChEBI" id="CHEBI:15378"/>
    </reaction>
</comment>
<feature type="transmembrane region" description="Helical" evidence="23">
    <location>
        <begin position="177"/>
        <end position="199"/>
    </location>
</feature>
<dbReference type="PROSITE" id="PS50850">
    <property type="entry name" value="MFS"/>
    <property type="match status" value="1"/>
</dbReference>
<dbReference type="InterPro" id="IPR011701">
    <property type="entry name" value="MFS"/>
</dbReference>
<comment type="function">
    <text evidence="19">Proton-coupled monocarboxylate symporter. Catalyzes the rapid transport across the plasma membrane of monocarboxylates such as L-lactate, pyruvate and ketone bodies, acetoacetate, beta-hydroxybutyrate and acetate. Dimerization is functionally required and both subunits work cooperatively in transporting substrate.</text>
</comment>
<name>A0A8C3W1H6_9CETA</name>
<evidence type="ECO:0000256" key="11">
    <source>
        <dbReference type="ARBA" id="ARBA00023136"/>
    </source>
</evidence>
<evidence type="ECO:0000256" key="13">
    <source>
        <dbReference type="ARBA" id="ARBA00034216"/>
    </source>
</evidence>
<evidence type="ECO:0000313" key="25">
    <source>
        <dbReference type="Ensembl" id="ENSCWAP00000007701.1"/>
    </source>
</evidence>
<comment type="catalytic activity">
    <reaction evidence="16">
        <text>(S)-3-hydroxybutanoate(out) + H(+)(out) = (S)-3-hydroxybutanoate(in) + H(+)(in)</text>
        <dbReference type="Rhea" id="RHEA:71871"/>
        <dbReference type="ChEBI" id="CHEBI:11047"/>
        <dbReference type="ChEBI" id="CHEBI:15378"/>
    </reaction>
</comment>
<dbReference type="GO" id="GO:0005654">
    <property type="term" value="C:nucleoplasm"/>
    <property type="evidence" value="ECO:0007669"/>
    <property type="project" value="Ensembl"/>
</dbReference>
<evidence type="ECO:0000313" key="26">
    <source>
        <dbReference type="Proteomes" id="UP000694540"/>
    </source>
</evidence>
<dbReference type="GO" id="GO:0035879">
    <property type="term" value="P:plasma membrane lactate transport"/>
    <property type="evidence" value="ECO:0007669"/>
    <property type="project" value="TreeGrafter"/>
</dbReference>
<dbReference type="Proteomes" id="UP000694540">
    <property type="component" value="Unplaced"/>
</dbReference>
<evidence type="ECO:0000259" key="24">
    <source>
        <dbReference type="PROSITE" id="PS50850"/>
    </source>
</evidence>
<evidence type="ECO:0000256" key="22">
    <source>
        <dbReference type="SAM" id="MobiDB-lite"/>
    </source>
</evidence>
<accession>A0A8C3W1H6</accession>
<evidence type="ECO:0000256" key="12">
    <source>
        <dbReference type="ARBA" id="ARBA00029783"/>
    </source>
</evidence>
<evidence type="ECO:0000256" key="7">
    <source>
        <dbReference type="ARBA" id="ARBA00022490"/>
    </source>
</evidence>
<dbReference type="GeneTree" id="ENSGT00940000157309"/>
<dbReference type="GO" id="GO:0015293">
    <property type="term" value="F:symporter activity"/>
    <property type="evidence" value="ECO:0007669"/>
    <property type="project" value="UniProtKB-KW"/>
</dbReference>
<comment type="subcellular location">
    <subcellularLocation>
        <location evidence="2">Basolateral cell membrane</location>
        <topology evidence="2">Multi-pass membrane protein</topology>
    </subcellularLocation>
    <subcellularLocation>
        <location evidence="1">Cytoplasm</location>
    </subcellularLocation>
</comment>
<protein>
    <recommendedName>
        <fullName evidence="4">Monocarboxylate transporter 2</fullName>
    </recommendedName>
    <alternativeName>
        <fullName evidence="12">Solute carrier family 16 member 7</fullName>
    </alternativeName>
</protein>
<evidence type="ECO:0000256" key="18">
    <source>
        <dbReference type="ARBA" id="ARBA00034277"/>
    </source>
</evidence>
<evidence type="ECO:0000256" key="17">
    <source>
        <dbReference type="ARBA" id="ARBA00034273"/>
    </source>
</evidence>
<dbReference type="PANTHER" id="PTHR11360:SF25">
    <property type="entry name" value="MONOCARBOXYLATE TRANSPORTER 2"/>
    <property type="match status" value="1"/>
</dbReference>
<evidence type="ECO:0000256" key="2">
    <source>
        <dbReference type="ARBA" id="ARBA00004554"/>
    </source>
</evidence>
<feature type="transmembrane region" description="Helical" evidence="23">
    <location>
        <begin position="59"/>
        <end position="81"/>
    </location>
</feature>
<evidence type="ECO:0000256" key="9">
    <source>
        <dbReference type="ARBA" id="ARBA00022847"/>
    </source>
</evidence>
<dbReference type="Pfam" id="PF07690">
    <property type="entry name" value="MFS_1"/>
    <property type="match status" value="1"/>
</dbReference>
<evidence type="ECO:0000256" key="23">
    <source>
        <dbReference type="SAM" id="Phobius"/>
    </source>
</evidence>
<evidence type="ECO:0000256" key="5">
    <source>
        <dbReference type="ARBA" id="ARBA00022448"/>
    </source>
</evidence>
<evidence type="ECO:0000256" key="4">
    <source>
        <dbReference type="ARBA" id="ARBA00015820"/>
    </source>
</evidence>
<evidence type="ECO:0000256" key="3">
    <source>
        <dbReference type="ARBA" id="ARBA00006727"/>
    </source>
</evidence>
<proteinExistence type="inferred from homology"/>
<dbReference type="FunFam" id="1.20.1250.20:FF:000030">
    <property type="entry name" value="monocarboxylate transporter 1 isoform X1"/>
    <property type="match status" value="1"/>
</dbReference>
<dbReference type="InterPro" id="IPR050327">
    <property type="entry name" value="Proton-linked_MCT"/>
</dbReference>
<dbReference type="InterPro" id="IPR004743">
    <property type="entry name" value="MCT"/>
</dbReference>
<feature type="transmembrane region" description="Helical" evidence="23">
    <location>
        <begin position="406"/>
        <end position="428"/>
    </location>
</feature>
<dbReference type="PANTHER" id="PTHR11360">
    <property type="entry name" value="MONOCARBOXYLATE TRANSPORTER"/>
    <property type="match status" value="1"/>
</dbReference>
<comment type="catalytic activity">
    <reaction evidence="17">
        <text>(R)-3-hydroxybutanoate(out) + H(+)(out) = (R)-3-hydroxybutanoate(in) + H(+)(in)</text>
        <dbReference type="Rhea" id="RHEA:71795"/>
        <dbReference type="ChEBI" id="CHEBI:10983"/>
        <dbReference type="ChEBI" id="CHEBI:15378"/>
    </reaction>
</comment>
<feature type="compositionally biased region" description="Basic and acidic residues" evidence="22">
    <location>
        <begin position="441"/>
        <end position="450"/>
    </location>
</feature>
<dbReference type="GO" id="GO:0042802">
    <property type="term" value="F:identical protein binding"/>
    <property type="evidence" value="ECO:0007669"/>
    <property type="project" value="Ensembl"/>
</dbReference>
<feature type="transmembrane region" description="Helical" evidence="23">
    <location>
        <begin position="281"/>
        <end position="304"/>
    </location>
</feature>
<evidence type="ECO:0000256" key="1">
    <source>
        <dbReference type="ARBA" id="ARBA00004496"/>
    </source>
</evidence>
<dbReference type="GO" id="GO:0016323">
    <property type="term" value="C:basolateral plasma membrane"/>
    <property type="evidence" value="ECO:0007669"/>
    <property type="project" value="UniProtKB-SubCell"/>
</dbReference>
<keyword evidence="26" id="KW-1185">Reference proteome</keyword>
<feature type="transmembrane region" description="Helical" evidence="23">
    <location>
        <begin position="316"/>
        <end position="335"/>
    </location>
</feature>
<dbReference type="InterPro" id="IPR020846">
    <property type="entry name" value="MFS_dom"/>
</dbReference>
<comment type="catalytic activity">
    <reaction evidence="13">
        <text>4-methyl-2-oxopentanoate(out) + H(+)(out) = 4-methyl-2-oxopentanoate(in) + H(+)(in)</text>
        <dbReference type="Rhea" id="RHEA:71779"/>
        <dbReference type="ChEBI" id="CHEBI:15378"/>
        <dbReference type="ChEBI" id="CHEBI:17865"/>
    </reaction>
</comment>
<feature type="transmembrane region" description="Helical" evidence="23">
    <location>
        <begin position="341"/>
        <end position="360"/>
    </location>
</feature>
<keyword evidence="7" id="KW-0963">Cytoplasm</keyword>
<evidence type="ECO:0000256" key="14">
    <source>
        <dbReference type="ARBA" id="ARBA00034218"/>
    </source>
</evidence>
<feature type="region of interest" description="Disordered" evidence="22">
    <location>
        <begin position="472"/>
        <end position="494"/>
    </location>
</feature>
<comment type="catalytic activity">
    <reaction evidence="14">
        <text>3-methyl-2-oxobutanoate(out) + H(+)(out) = 3-methyl-2-oxobutanoate(in) + H(+)(in)</text>
        <dbReference type="Rhea" id="RHEA:71783"/>
        <dbReference type="ChEBI" id="CHEBI:11851"/>
        <dbReference type="ChEBI" id="CHEBI:15378"/>
    </reaction>
</comment>
<keyword evidence="8 23" id="KW-0812">Transmembrane</keyword>
<evidence type="ECO:0000256" key="16">
    <source>
        <dbReference type="ARBA" id="ARBA00034262"/>
    </source>
</evidence>
<dbReference type="GO" id="GO:0005829">
    <property type="term" value="C:cytosol"/>
    <property type="evidence" value="ECO:0007669"/>
    <property type="project" value="Ensembl"/>
</dbReference>
<evidence type="ECO:0000256" key="21">
    <source>
        <dbReference type="ARBA" id="ARBA00047437"/>
    </source>
</evidence>
<feature type="transmembrane region" description="Helical" evidence="23">
    <location>
        <begin position="93"/>
        <end position="126"/>
    </location>
</feature>
<comment type="catalytic activity">
    <reaction evidence="21">
        <text>pyruvate(out) + H(+)(out) = pyruvate(in) + H(+)(in)</text>
        <dbReference type="Rhea" id="RHEA:64720"/>
        <dbReference type="ChEBI" id="CHEBI:15361"/>
        <dbReference type="ChEBI" id="CHEBI:15378"/>
    </reaction>
    <physiologicalReaction direction="left-to-right" evidence="21">
        <dbReference type="Rhea" id="RHEA:64721"/>
    </physiologicalReaction>
    <physiologicalReaction direction="right-to-left" evidence="21">
        <dbReference type="Rhea" id="RHEA:64722"/>
    </physiologicalReaction>
</comment>